<gene>
    <name evidence="1" type="ORF">BV25DRAFT_1918293</name>
</gene>
<organism evidence="1 2">
    <name type="scientific">Artomyces pyxidatus</name>
    <dbReference type="NCBI Taxonomy" id="48021"/>
    <lineage>
        <taxon>Eukaryota</taxon>
        <taxon>Fungi</taxon>
        <taxon>Dikarya</taxon>
        <taxon>Basidiomycota</taxon>
        <taxon>Agaricomycotina</taxon>
        <taxon>Agaricomycetes</taxon>
        <taxon>Russulales</taxon>
        <taxon>Auriscalpiaceae</taxon>
        <taxon>Artomyces</taxon>
    </lineage>
</organism>
<dbReference type="EMBL" id="MU277224">
    <property type="protein sequence ID" value="KAI0059713.1"/>
    <property type="molecule type" value="Genomic_DNA"/>
</dbReference>
<reference evidence="1" key="2">
    <citation type="journal article" date="2022" name="New Phytol.">
        <title>Evolutionary transition to the ectomycorrhizal habit in the genomes of a hyperdiverse lineage of mushroom-forming fungi.</title>
        <authorList>
            <person name="Looney B."/>
            <person name="Miyauchi S."/>
            <person name="Morin E."/>
            <person name="Drula E."/>
            <person name="Courty P.E."/>
            <person name="Kohler A."/>
            <person name="Kuo A."/>
            <person name="LaButti K."/>
            <person name="Pangilinan J."/>
            <person name="Lipzen A."/>
            <person name="Riley R."/>
            <person name="Andreopoulos W."/>
            <person name="He G."/>
            <person name="Johnson J."/>
            <person name="Nolan M."/>
            <person name="Tritt A."/>
            <person name="Barry K.W."/>
            <person name="Grigoriev I.V."/>
            <person name="Nagy L.G."/>
            <person name="Hibbett D."/>
            <person name="Henrissat B."/>
            <person name="Matheny P.B."/>
            <person name="Labbe J."/>
            <person name="Martin F.M."/>
        </authorList>
    </citation>
    <scope>NUCLEOTIDE SEQUENCE</scope>
    <source>
        <strain evidence="1">HHB10654</strain>
    </source>
</reference>
<name>A0ACB8ST82_9AGAM</name>
<sequence length="595" mass="63807">MSLVFLFTLVLVRSASALVPPIHKIVESVASPSDWIHVGSAPADHVIPLRIALPQANFAALEEHLYAVSNPAHERYGAHLSKAEVEALVAPHPDSVSAVDTWLSEHGIPDGACTRSPAGDWVSVSVPVAVAERMLDTTFNVYKHAVHGDEIVRTTRYSLPAHLHEHVELVQPTTLFSRVNNRRKDVRSAAHARAYDARSEGTINVTRSDGSTVAIDASCNTTVTVPCLRQLLNIGDYRANGTNGNQVAMTGYLEEYANYEDLQTFYKDQLPEAVNSSFTYTLVNGGINDQDSSVNTDENPCMQTMLGLAFPAPATYYSTGGRAPISGSYTDNIAPYDAWLDFVLAQDTLPQTISTAYASSEQSIPESYAKRVCAGFAQLGARGTSLLVMSGNVGVGDANSDPETQSCWTNNGNHTKRFLPSFPASCPFVTTVGGTRYVPEVAADFSGGGFSEYWSRPSYQDGVVSEFLTTQLRDTYADLYNPNGRAFPDVSIQGINYRVVEYGQFGHNGGGQQATAAFAGLVSLLNDARIESGKAPLGFLNPFLYSTGAAAFNDITSGNAPGCGTQGFNATEGWDPITGLGTPDFAKLKELALAL</sequence>
<accession>A0ACB8ST82</accession>
<protein>
    <submittedName>
        <fullName evidence="1">Tripeptidyl peptidase A</fullName>
    </submittedName>
</protein>
<keyword evidence="2" id="KW-1185">Reference proteome</keyword>
<evidence type="ECO:0000313" key="2">
    <source>
        <dbReference type="Proteomes" id="UP000814140"/>
    </source>
</evidence>
<dbReference type="Proteomes" id="UP000814140">
    <property type="component" value="Unassembled WGS sequence"/>
</dbReference>
<proteinExistence type="predicted"/>
<comment type="caution">
    <text evidence="1">The sequence shown here is derived from an EMBL/GenBank/DDBJ whole genome shotgun (WGS) entry which is preliminary data.</text>
</comment>
<reference evidence="1" key="1">
    <citation type="submission" date="2021-03" db="EMBL/GenBank/DDBJ databases">
        <authorList>
            <consortium name="DOE Joint Genome Institute"/>
            <person name="Ahrendt S."/>
            <person name="Looney B.P."/>
            <person name="Miyauchi S."/>
            <person name="Morin E."/>
            <person name="Drula E."/>
            <person name="Courty P.E."/>
            <person name="Chicoki N."/>
            <person name="Fauchery L."/>
            <person name="Kohler A."/>
            <person name="Kuo A."/>
            <person name="Labutti K."/>
            <person name="Pangilinan J."/>
            <person name="Lipzen A."/>
            <person name="Riley R."/>
            <person name="Andreopoulos W."/>
            <person name="He G."/>
            <person name="Johnson J."/>
            <person name="Barry K.W."/>
            <person name="Grigoriev I.V."/>
            <person name="Nagy L."/>
            <person name="Hibbett D."/>
            <person name="Henrissat B."/>
            <person name="Matheny P.B."/>
            <person name="Labbe J."/>
            <person name="Martin F."/>
        </authorList>
    </citation>
    <scope>NUCLEOTIDE SEQUENCE</scope>
    <source>
        <strain evidence="1">HHB10654</strain>
    </source>
</reference>
<evidence type="ECO:0000313" key="1">
    <source>
        <dbReference type="EMBL" id="KAI0059713.1"/>
    </source>
</evidence>